<organism evidence="3 4">
    <name type="scientific">Leishmania mexicana (strain MHOM/GT/2001/U1103)</name>
    <dbReference type="NCBI Taxonomy" id="929439"/>
    <lineage>
        <taxon>Eukaryota</taxon>
        <taxon>Discoba</taxon>
        <taxon>Euglenozoa</taxon>
        <taxon>Kinetoplastea</taxon>
        <taxon>Metakinetoplastina</taxon>
        <taxon>Trypanosomatida</taxon>
        <taxon>Trypanosomatidae</taxon>
        <taxon>Leishmaniinae</taxon>
        <taxon>Leishmania</taxon>
    </lineage>
</organism>
<dbReference type="KEGG" id="lmi:LMXM_30_0260"/>
<dbReference type="GeneID" id="13451761"/>
<feature type="transmembrane region" description="Helical" evidence="2">
    <location>
        <begin position="168"/>
        <end position="187"/>
    </location>
</feature>
<keyword evidence="2" id="KW-0812">Transmembrane</keyword>
<dbReference type="Proteomes" id="UP000007259">
    <property type="component" value="Chromosome 30"/>
</dbReference>
<dbReference type="OrthoDB" id="264058at2759"/>
<evidence type="ECO:0000313" key="3">
    <source>
        <dbReference type="EMBL" id="CBZ29083.1"/>
    </source>
</evidence>
<evidence type="ECO:0000256" key="1">
    <source>
        <dbReference type="SAM" id="MobiDB-lite"/>
    </source>
</evidence>
<evidence type="ECO:0008006" key="5">
    <source>
        <dbReference type="Google" id="ProtNLM"/>
    </source>
</evidence>
<gene>
    <name evidence="3" type="ORF">LMXM_30_0260</name>
</gene>
<evidence type="ECO:0000313" key="4">
    <source>
        <dbReference type="Proteomes" id="UP000007259"/>
    </source>
</evidence>
<dbReference type="OMA" id="YLLLEFW"/>
<feature type="compositionally biased region" description="Acidic residues" evidence="1">
    <location>
        <begin position="283"/>
        <end position="294"/>
    </location>
</feature>
<dbReference type="VEuPathDB" id="TriTrypDB:LmxM.30.0260"/>
<protein>
    <recommendedName>
        <fullName evidence="5">Transmembrane protein</fullName>
    </recommendedName>
</protein>
<sequence>MRSSSLLRCSNLRTIGLDGGHTHTTAAAIKVTFAEQTHSSLPETGGDAATLRQVKGACDALRSRSSTAALGAGVAVPCTDAGTGVSKIAASISKRTHIREERYNSGGRRGGAYTGTWDYGSGQHYANESTRNFYRRYSANYYDPRSTGFTREEVAHAERVMRLHRLKAILWSCLVYGSALYLLLEFWRGRVAKRIQDSDEPSYRQLGKARRHDQLPPMRLQLPPRLTEVQTPRYLTECNERSRHRELAADDGCAAPSCESVPSGTQPRPLSVSATRRAVGLDGGDEDDDDHDES</sequence>
<keyword evidence="2" id="KW-0472">Membrane</keyword>
<accession>E9B1H7</accession>
<reference evidence="3 4" key="1">
    <citation type="journal article" date="2011" name="Genome Res.">
        <title>Chromosome and gene copy number variation allow major structural change between species and strains of Leishmania.</title>
        <authorList>
            <person name="Rogers M.B."/>
            <person name="Hilley J.D."/>
            <person name="Dickens N.J."/>
            <person name="Wilkes J."/>
            <person name="Bates P.A."/>
            <person name="Depledge D.P."/>
            <person name="Harris D."/>
            <person name="Her Y."/>
            <person name="Herzyk P."/>
            <person name="Imamura H."/>
            <person name="Otto T.D."/>
            <person name="Sanders M."/>
            <person name="Seeger K."/>
            <person name="Dujardin J.C."/>
            <person name="Berriman M."/>
            <person name="Smith D.F."/>
            <person name="Hertz-Fowler C."/>
            <person name="Mottram J.C."/>
        </authorList>
    </citation>
    <scope>NUCLEOTIDE SEQUENCE [LARGE SCALE GENOMIC DNA]</scope>
    <source>
        <strain evidence="3 4">MHOM/GT/2001/U1103</strain>
    </source>
</reference>
<feature type="region of interest" description="Disordered" evidence="1">
    <location>
        <begin position="249"/>
        <end position="294"/>
    </location>
</feature>
<keyword evidence="2" id="KW-1133">Transmembrane helix</keyword>
<dbReference type="RefSeq" id="XP_003877548.1">
    <property type="nucleotide sequence ID" value="XM_003877499.1"/>
</dbReference>
<proteinExistence type="predicted"/>
<evidence type="ECO:0000256" key="2">
    <source>
        <dbReference type="SAM" id="Phobius"/>
    </source>
</evidence>
<dbReference type="EMBL" id="FR799583">
    <property type="protein sequence ID" value="CBZ29083.1"/>
    <property type="molecule type" value="Genomic_DNA"/>
</dbReference>
<dbReference type="AlphaFoldDB" id="E9B1H7"/>
<dbReference type="PhylomeDB" id="E9B1H7"/>
<keyword evidence="4" id="KW-1185">Reference proteome</keyword>
<feature type="compositionally biased region" description="Polar residues" evidence="1">
    <location>
        <begin position="260"/>
        <end position="274"/>
    </location>
</feature>
<name>E9B1H7_LEIMU</name>